<name>A0A1G8INB7_9FLAO</name>
<feature type="transmembrane region" description="Helical" evidence="7">
    <location>
        <begin position="161"/>
        <end position="179"/>
    </location>
</feature>
<dbReference type="Pfam" id="PF00664">
    <property type="entry name" value="ABC_membrane"/>
    <property type="match status" value="1"/>
</dbReference>
<keyword evidence="6 7" id="KW-0472">Membrane</keyword>
<dbReference type="STRING" id="311334.SAMN05421846_10527"/>
<dbReference type="EMBL" id="FNDW01000005">
    <property type="protein sequence ID" value="SDI20436.1"/>
    <property type="molecule type" value="Genomic_DNA"/>
</dbReference>
<evidence type="ECO:0000256" key="6">
    <source>
        <dbReference type="ARBA" id="ARBA00023136"/>
    </source>
</evidence>
<dbReference type="GO" id="GO:0005524">
    <property type="term" value="F:ATP binding"/>
    <property type="evidence" value="ECO:0007669"/>
    <property type="project" value="UniProtKB-KW"/>
</dbReference>
<evidence type="ECO:0000256" key="4">
    <source>
        <dbReference type="ARBA" id="ARBA00022840"/>
    </source>
</evidence>
<keyword evidence="5 7" id="KW-1133">Transmembrane helix</keyword>
<feature type="domain" description="ABC transporter" evidence="8">
    <location>
        <begin position="338"/>
        <end position="555"/>
    </location>
</feature>
<feature type="transmembrane region" description="Helical" evidence="7">
    <location>
        <begin position="60"/>
        <end position="79"/>
    </location>
</feature>
<protein>
    <submittedName>
        <fullName evidence="10">ABC-type bacteriocin/lantibiotic exporter, contains an N-terminal double-glycine peptidase domain</fullName>
    </submittedName>
</protein>
<dbReference type="Gene3D" id="1.20.1560.10">
    <property type="entry name" value="ABC transporter type 1, transmembrane domain"/>
    <property type="match status" value="1"/>
</dbReference>
<keyword evidence="2 7" id="KW-0812">Transmembrane</keyword>
<dbReference type="GO" id="GO:0005886">
    <property type="term" value="C:plasma membrane"/>
    <property type="evidence" value="ECO:0007669"/>
    <property type="project" value="UniProtKB-SubCell"/>
</dbReference>
<dbReference type="SUPFAM" id="SSF90123">
    <property type="entry name" value="ABC transporter transmembrane region"/>
    <property type="match status" value="1"/>
</dbReference>
<feature type="transmembrane region" description="Helical" evidence="7">
    <location>
        <begin position="26"/>
        <end position="48"/>
    </location>
</feature>
<evidence type="ECO:0000256" key="3">
    <source>
        <dbReference type="ARBA" id="ARBA00022741"/>
    </source>
</evidence>
<reference evidence="11" key="1">
    <citation type="submission" date="2016-10" db="EMBL/GenBank/DDBJ databases">
        <authorList>
            <person name="Varghese N."/>
            <person name="Submissions S."/>
        </authorList>
    </citation>
    <scope>NUCLEOTIDE SEQUENCE [LARGE SCALE GENOMIC DNA]</scope>
    <source>
        <strain evidence="11">DSM 17071</strain>
    </source>
</reference>
<dbReference type="SUPFAM" id="SSF52540">
    <property type="entry name" value="P-loop containing nucleoside triphosphate hydrolases"/>
    <property type="match status" value="1"/>
</dbReference>
<dbReference type="InterPro" id="IPR011527">
    <property type="entry name" value="ABC1_TM_dom"/>
</dbReference>
<evidence type="ECO:0000256" key="2">
    <source>
        <dbReference type="ARBA" id="ARBA00022692"/>
    </source>
</evidence>
<evidence type="ECO:0000256" key="7">
    <source>
        <dbReference type="SAM" id="Phobius"/>
    </source>
</evidence>
<feature type="domain" description="ABC transmembrane type-1" evidence="9">
    <location>
        <begin position="28"/>
        <end position="305"/>
    </location>
</feature>
<dbReference type="PROSITE" id="PS50929">
    <property type="entry name" value="ABC_TM1F"/>
    <property type="match status" value="1"/>
</dbReference>
<evidence type="ECO:0000313" key="10">
    <source>
        <dbReference type="EMBL" id="SDI20436.1"/>
    </source>
</evidence>
<dbReference type="Gene3D" id="3.40.50.300">
    <property type="entry name" value="P-loop containing nucleotide triphosphate hydrolases"/>
    <property type="match status" value="1"/>
</dbReference>
<dbReference type="InterPro" id="IPR039421">
    <property type="entry name" value="Type_1_exporter"/>
</dbReference>
<dbReference type="InterPro" id="IPR003593">
    <property type="entry name" value="AAA+_ATPase"/>
</dbReference>
<dbReference type="OrthoDB" id="311344at2"/>
<dbReference type="SMART" id="SM00382">
    <property type="entry name" value="AAA"/>
    <property type="match status" value="1"/>
</dbReference>
<evidence type="ECO:0000259" key="9">
    <source>
        <dbReference type="PROSITE" id="PS50929"/>
    </source>
</evidence>
<accession>A0A1G8INB7</accession>
<dbReference type="InterPro" id="IPR027417">
    <property type="entry name" value="P-loop_NTPase"/>
</dbReference>
<dbReference type="PANTHER" id="PTHR43394">
    <property type="entry name" value="ATP-DEPENDENT PERMEASE MDL1, MITOCHONDRIAL"/>
    <property type="match status" value="1"/>
</dbReference>
<evidence type="ECO:0000313" key="11">
    <source>
        <dbReference type="Proteomes" id="UP000198869"/>
    </source>
</evidence>
<gene>
    <name evidence="10" type="ORF">SAMN05421846_10527</name>
</gene>
<sequence>MEISSKKYGYNLFKYITKEKKDVTNVYFYAILNGLVQLTVPLGIQSIVSFVMGATMATSIYILIAFVVLGTWLVGYFRLKVMQIIEKIQQKIFVEFSIAFSEKLPKINLSETRKYYLPELVNRFFDTQSLQKGISKILLEIPTALIQIFFGILLLSFYHPLFLVFGALVIICVVIIFRFTMESGIKSSIEESDKKYEVASWLEDIAASIKTFKLNSQTEIHLKGTDERVVDYLDHRTSHFRVLIFQYKTIIAFKVIITLLMLVIGTYLLVNQQLNIGAFIATEIVVLSIMMAVEKLIISLESYYDVIAALAKLHKVTELPEENTGTLTFEEQKSGFDIKFKDVNFTFNDYQKILEDVNFNISENTLTIISGQLGSGKSLLINMMTGFYEPTSGSILFDKIPLKNIDKISLRNQIGMYLEDMTIIKGTVYENIILGHNETSAEQILDIAEEIGIENFSSQFSNGFFTEISETDTEISLSSKKKILLLRALAGGRRLLILDDPLDGMDDDFKTKMTSYLIRRKQTTTVIIVSQDQMLISNADQHLHLEEGTVKNLFNKN</sequence>
<dbReference type="InterPro" id="IPR003439">
    <property type="entry name" value="ABC_transporter-like_ATP-bd"/>
</dbReference>
<dbReference type="GO" id="GO:0015421">
    <property type="term" value="F:ABC-type oligopeptide transporter activity"/>
    <property type="evidence" value="ECO:0007669"/>
    <property type="project" value="TreeGrafter"/>
</dbReference>
<organism evidence="10 11">
    <name type="scientific">Chryseobacterium taeanense</name>
    <dbReference type="NCBI Taxonomy" id="311334"/>
    <lineage>
        <taxon>Bacteria</taxon>
        <taxon>Pseudomonadati</taxon>
        <taxon>Bacteroidota</taxon>
        <taxon>Flavobacteriia</taxon>
        <taxon>Flavobacteriales</taxon>
        <taxon>Weeksellaceae</taxon>
        <taxon>Chryseobacterium group</taxon>
        <taxon>Chryseobacterium</taxon>
    </lineage>
</organism>
<dbReference type="PROSITE" id="PS50893">
    <property type="entry name" value="ABC_TRANSPORTER_2"/>
    <property type="match status" value="1"/>
</dbReference>
<keyword evidence="4" id="KW-0067">ATP-binding</keyword>
<dbReference type="InterPro" id="IPR036640">
    <property type="entry name" value="ABC1_TM_sf"/>
</dbReference>
<dbReference type="Proteomes" id="UP000198869">
    <property type="component" value="Unassembled WGS sequence"/>
</dbReference>
<keyword evidence="3" id="KW-0547">Nucleotide-binding</keyword>
<comment type="subcellular location">
    <subcellularLocation>
        <location evidence="1">Cell membrane</location>
        <topology evidence="1">Multi-pass membrane protein</topology>
    </subcellularLocation>
</comment>
<dbReference type="Pfam" id="PF00005">
    <property type="entry name" value="ABC_tran"/>
    <property type="match status" value="1"/>
</dbReference>
<dbReference type="GO" id="GO:0016887">
    <property type="term" value="F:ATP hydrolysis activity"/>
    <property type="evidence" value="ECO:0007669"/>
    <property type="project" value="InterPro"/>
</dbReference>
<evidence type="ECO:0000256" key="5">
    <source>
        <dbReference type="ARBA" id="ARBA00022989"/>
    </source>
</evidence>
<dbReference type="AlphaFoldDB" id="A0A1G8INB7"/>
<feature type="transmembrane region" description="Helical" evidence="7">
    <location>
        <begin position="276"/>
        <end position="293"/>
    </location>
</feature>
<evidence type="ECO:0000256" key="1">
    <source>
        <dbReference type="ARBA" id="ARBA00004651"/>
    </source>
</evidence>
<proteinExistence type="predicted"/>
<feature type="transmembrane region" description="Helical" evidence="7">
    <location>
        <begin position="251"/>
        <end position="270"/>
    </location>
</feature>
<keyword evidence="11" id="KW-1185">Reference proteome</keyword>
<dbReference type="RefSeq" id="WP_089857233.1">
    <property type="nucleotide sequence ID" value="NZ_FNDW01000005.1"/>
</dbReference>
<evidence type="ECO:0000259" key="8">
    <source>
        <dbReference type="PROSITE" id="PS50893"/>
    </source>
</evidence>
<dbReference type="PANTHER" id="PTHR43394:SF4">
    <property type="entry name" value="TOXIN SECRETION ABC TRANSPORTER ATP-BINDING PROTEIN"/>
    <property type="match status" value="1"/>
</dbReference>